<dbReference type="Pfam" id="PF01381">
    <property type="entry name" value="HTH_3"/>
    <property type="match status" value="1"/>
</dbReference>
<feature type="domain" description="HTH cro/C1-type" evidence="1">
    <location>
        <begin position="11"/>
        <end position="64"/>
    </location>
</feature>
<dbReference type="InterPro" id="IPR010982">
    <property type="entry name" value="Lambda_DNA-bd_dom_sf"/>
</dbReference>
<comment type="caution">
    <text evidence="2">The sequence shown here is derived from an EMBL/GenBank/DDBJ whole genome shotgun (WGS) entry which is preliminary data.</text>
</comment>
<evidence type="ECO:0000259" key="1">
    <source>
        <dbReference type="PROSITE" id="PS50943"/>
    </source>
</evidence>
<evidence type="ECO:0000313" key="3">
    <source>
        <dbReference type="Proteomes" id="UP001189225"/>
    </source>
</evidence>
<dbReference type="EMBL" id="CATWHI010000004">
    <property type="protein sequence ID" value="CAJ0742123.1"/>
    <property type="molecule type" value="Genomic_DNA"/>
</dbReference>
<organism evidence="2 3">
    <name type="scientific">Ralstonia edaphi</name>
    <dbReference type="NCBI Taxonomy" id="3058599"/>
    <lineage>
        <taxon>Bacteria</taxon>
        <taxon>Pseudomonadati</taxon>
        <taxon>Pseudomonadota</taxon>
        <taxon>Betaproteobacteria</taxon>
        <taxon>Burkholderiales</taxon>
        <taxon>Burkholderiaceae</taxon>
        <taxon>Ralstonia</taxon>
    </lineage>
</organism>
<dbReference type="SUPFAM" id="SSF47413">
    <property type="entry name" value="lambda repressor-like DNA-binding domains"/>
    <property type="match status" value="1"/>
</dbReference>
<protein>
    <recommendedName>
        <fullName evidence="1">HTH cro/C1-type domain-containing protein</fullName>
    </recommendedName>
</protein>
<accession>A0AB72X1R6</accession>
<dbReference type="CDD" id="cd00093">
    <property type="entry name" value="HTH_XRE"/>
    <property type="match status" value="1"/>
</dbReference>
<proteinExistence type="predicted"/>
<evidence type="ECO:0000313" key="2">
    <source>
        <dbReference type="EMBL" id="CAJ0742123.1"/>
    </source>
</evidence>
<dbReference type="SMART" id="SM00530">
    <property type="entry name" value="HTH_XRE"/>
    <property type="match status" value="1"/>
</dbReference>
<sequence length="143" mass="15272">MNIYEDFGARLEVERKRLKLKQAQMAEAAGVSLGAYSNYIRCASAPDVRALRAWADVGVDVLYVVTGQHVPSLLSAEEGVVVAGYRELDARGRAGVLALIGGLSGDTTDAQPIKAGKRSQVIVGGSNNVQVRSYVKEKKANPK</sequence>
<gene>
    <name evidence="2" type="ORF">R16034_02981</name>
</gene>
<keyword evidence="3" id="KW-1185">Reference proteome</keyword>
<dbReference type="InterPro" id="IPR001387">
    <property type="entry name" value="Cro/C1-type_HTH"/>
</dbReference>
<dbReference type="PROSITE" id="PS50943">
    <property type="entry name" value="HTH_CROC1"/>
    <property type="match status" value="1"/>
</dbReference>
<dbReference type="Gene3D" id="1.10.260.40">
    <property type="entry name" value="lambda repressor-like DNA-binding domains"/>
    <property type="match status" value="1"/>
</dbReference>
<name>A0AB72X1R6_9RALS</name>
<dbReference type="RefSeq" id="WP_316900918.1">
    <property type="nucleotide sequence ID" value="NZ_CATWHI010000004.1"/>
</dbReference>
<reference evidence="2 3" key="1">
    <citation type="submission" date="2023-07" db="EMBL/GenBank/DDBJ databases">
        <authorList>
            <person name="Peeters C."/>
        </authorList>
    </citation>
    <scope>NUCLEOTIDE SEQUENCE [LARGE SCALE GENOMIC DNA]</scope>
    <source>
        <strain evidence="2 3">R-16034</strain>
    </source>
</reference>
<dbReference type="GO" id="GO:0003677">
    <property type="term" value="F:DNA binding"/>
    <property type="evidence" value="ECO:0007669"/>
    <property type="project" value="InterPro"/>
</dbReference>
<dbReference type="Proteomes" id="UP001189225">
    <property type="component" value="Unassembled WGS sequence"/>
</dbReference>
<dbReference type="AlphaFoldDB" id="A0AB72X1R6"/>